<accession>B7FF31</accession>
<feature type="transmembrane region" description="Helical" evidence="1">
    <location>
        <begin position="173"/>
        <end position="197"/>
    </location>
</feature>
<feature type="transmembrane region" description="Helical" evidence="1">
    <location>
        <begin position="21"/>
        <end position="39"/>
    </location>
</feature>
<keyword evidence="1" id="KW-0812">Transmembrane</keyword>
<feature type="transmembrane region" description="Helical" evidence="1">
    <location>
        <begin position="59"/>
        <end position="80"/>
    </location>
</feature>
<evidence type="ECO:0000256" key="1">
    <source>
        <dbReference type="SAM" id="Phobius"/>
    </source>
</evidence>
<gene>
    <name evidence="2" type="primary">Gr15</name>
</gene>
<feature type="transmembrane region" description="Helical" evidence="1">
    <location>
        <begin position="236"/>
        <end position="261"/>
    </location>
</feature>
<keyword evidence="1" id="KW-0472">Membrane</keyword>
<reference evidence="2" key="1">
    <citation type="journal article" date="2008" name="Insect Mol. Biol.">
        <title>The gustatory receptor family in the silkworm moth Bombyx mori is characterized by a large expansion of a single lineage of putative bitter receptors.</title>
        <authorList>
            <person name="Wanner K.W."/>
            <person name="Robertson H.M."/>
        </authorList>
    </citation>
    <scope>NUCLEOTIDE SEQUENCE</scope>
</reference>
<dbReference type="EMBL" id="BK006598">
    <property type="protein sequence ID" value="DAA06378.1"/>
    <property type="molecule type" value="Genomic_DNA"/>
</dbReference>
<proteinExistence type="predicted"/>
<name>B7FF31_BOMMO</name>
<keyword evidence="1" id="KW-1133">Transmembrane helix</keyword>
<organism evidence="2">
    <name type="scientific">Bombyx mori</name>
    <name type="common">Silk moth</name>
    <dbReference type="NCBI Taxonomy" id="7091"/>
    <lineage>
        <taxon>Eukaryota</taxon>
        <taxon>Metazoa</taxon>
        <taxon>Ecdysozoa</taxon>
        <taxon>Arthropoda</taxon>
        <taxon>Hexapoda</taxon>
        <taxon>Insecta</taxon>
        <taxon>Pterygota</taxon>
        <taxon>Neoptera</taxon>
        <taxon>Endopterygota</taxon>
        <taxon>Lepidoptera</taxon>
        <taxon>Glossata</taxon>
        <taxon>Ditrysia</taxon>
        <taxon>Bombycoidea</taxon>
        <taxon>Bombycidae</taxon>
        <taxon>Bombycinae</taxon>
        <taxon>Bombyx</taxon>
    </lineage>
</organism>
<sequence>MISSSDINHKRNKVFAYNVPGIALSKTLTVLFKLLHYVLLLDVGIYEYKTFKNKCIVKFLTIATGVSVSIVYFCLIATVLRKNAFFYWFYVLFISQYMIIVFIFTLSNGMSFTDYYKMLLRFDAKYQINSNNYYFNIKIILVIIISILNRIGMAIIYCSYYTKNCYEMSFSQIIFVLPWLTRDVILIMNVFLFYVTYCRITKFPALLENTKNVGSLRNSYKLIVDSLEKTQKPFDFVFTISLVFNIPEIMLSIYFTLLQVIHSHFLEVAPTLSISYFSITHSVVLILAPSLCAGVLPWKTNTIKIVLHDKLFLEKDKNSARNIKLFIKYIEARPLKLRACNLVPLDFSLPVIVLNLCVTYLIVIVQFSHLS</sequence>
<evidence type="ECO:0000313" key="2">
    <source>
        <dbReference type="EMBL" id="DAA06378.1"/>
    </source>
</evidence>
<keyword evidence="2" id="KW-0675">Receptor</keyword>
<feature type="transmembrane region" description="Helical" evidence="1">
    <location>
        <begin position="347"/>
        <end position="367"/>
    </location>
</feature>
<protein>
    <submittedName>
        <fullName evidence="2">Gustatory receptor 15</fullName>
    </submittedName>
</protein>
<dbReference type="AlphaFoldDB" id="B7FF31"/>
<feature type="transmembrane region" description="Helical" evidence="1">
    <location>
        <begin position="133"/>
        <end position="161"/>
    </location>
</feature>
<feature type="transmembrane region" description="Helical" evidence="1">
    <location>
        <begin position="273"/>
        <end position="296"/>
    </location>
</feature>
<feature type="transmembrane region" description="Helical" evidence="1">
    <location>
        <begin position="87"/>
        <end position="113"/>
    </location>
</feature>